<dbReference type="HOGENOM" id="CLU_2171522_0_0_1"/>
<dbReference type="EMBL" id="DS547144">
    <property type="protein sequence ID" value="EDR00950.1"/>
    <property type="molecule type" value="Genomic_DNA"/>
</dbReference>
<reference evidence="2 3" key="1">
    <citation type="journal article" date="2008" name="Nature">
        <title>The genome of Laccaria bicolor provides insights into mycorrhizal symbiosis.</title>
        <authorList>
            <person name="Martin F."/>
            <person name="Aerts A."/>
            <person name="Ahren D."/>
            <person name="Brun A."/>
            <person name="Danchin E.G.J."/>
            <person name="Duchaussoy F."/>
            <person name="Gibon J."/>
            <person name="Kohler A."/>
            <person name="Lindquist E."/>
            <person name="Pereda V."/>
            <person name="Salamov A."/>
            <person name="Shapiro H.J."/>
            <person name="Wuyts J."/>
            <person name="Blaudez D."/>
            <person name="Buee M."/>
            <person name="Brokstein P."/>
            <person name="Canbaeck B."/>
            <person name="Cohen D."/>
            <person name="Courty P.E."/>
            <person name="Coutinho P.M."/>
            <person name="Delaruelle C."/>
            <person name="Detter J.C."/>
            <person name="Deveau A."/>
            <person name="DiFazio S."/>
            <person name="Duplessis S."/>
            <person name="Fraissinet-Tachet L."/>
            <person name="Lucic E."/>
            <person name="Frey-Klett P."/>
            <person name="Fourrey C."/>
            <person name="Feussner I."/>
            <person name="Gay G."/>
            <person name="Grimwood J."/>
            <person name="Hoegger P.J."/>
            <person name="Jain P."/>
            <person name="Kilaru S."/>
            <person name="Labbe J."/>
            <person name="Lin Y.C."/>
            <person name="Legue V."/>
            <person name="Le Tacon F."/>
            <person name="Marmeisse R."/>
            <person name="Melayah D."/>
            <person name="Montanini B."/>
            <person name="Muratet M."/>
            <person name="Nehls U."/>
            <person name="Niculita-Hirzel H."/>
            <person name="Oudot-Le Secq M.P."/>
            <person name="Peter M."/>
            <person name="Quesneville H."/>
            <person name="Rajashekar B."/>
            <person name="Reich M."/>
            <person name="Rouhier N."/>
            <person name="Schmutz J."/>
            <person name="Yin T."/>
            <person name="Chalot M."/>
            <person name="Henrissat B."/>
            <person name="Kuees U."/>
            <person name="Lucas S."/>
            <person name="Van de Peer Y."/>
            <person name="Podila G.K."/>
            <person name="Polle A."/>
            <person name="Pukkila P.J."/>
            <person name="Richardson P.M."/>
            <person name="Rouze P."/>
            <person name="Sanders I.R."/>
            <person name="Stajich J.E."/>
            <person name="Tunlid A."/>
            <person name="Tuskan G."/>
            <person name="Grigoriev I.V."/>
        </authorList>
    </citation>
    <scope>NUCLEOTIDE SEQUENCE [LARGE SCALE GENOMIC DNA]</scope>
    <source>
        <strain evidence="3">S238N-H82 / ATCC MYA-4686</strain>
    </source>
</reference>
<proteinExistence type="predicted"/>
<dbReference type="RefSeq" id="XP_001888345.1">
    <property type="nucleotide sequence ID" value="XM_001888310.1"/>
</dbReference>
<dbReference type="InParanoid" id="B0DWT6"/>
<name>B0DWT6_LACBS</name>
<dbReference type="AlphaFoldDB" id="B0DWT6"/>
<protein>
    <submittedName>
        <fullName evidence="2">Predicted protein</fullName>
    </submittedName>
</protein>
<accession>B0DWT6</accession>
<dbReference type="Proteomes" id="UP000001194">
    <property type="component" value="Unassembled WGS sequence"/>
</dbReference>
<feature type="compositionally biased region" description="Basic and acidic residues" evidence="1">
    <location>
        <begin position="59"/>
        <end position="69"/>
    </location>
</feature>
<gene>
    <name evidence="2" type="ORF">LACBIDRAFT_333662</name>
</gene>
<sequence length="110" mass="12401">MCHFERGRPTVLHIITWKATTHACLESRRMLVLPAEAKTKRKLTLRVSRGRFQNIPAETLKEGASREGNSHQNLEGPDSSKGLVVAARTPLPVKPRHQVDDTYLEHVVNN</sequence>
<keyword evidence="3" id="KW-1185">Reference proteome</keyword>
<dbReference type="KEGG" id="lbc:LACBIDRAFT_333662"/>
<feature type="region of interest" description="Disordered" evidence="1">
    <location>
        <begin position="58"/>
        <end position="83"/>
    </location>
</feature>
<evidence type="ECO:0000313" key="2">
    <source>
        <dbReference type="EMBL" id="EDR00950.1"/>
    </source>
</evidence>
<dbReference type="GeneID" id="6084026"/>
<organism evidence="3">
    <name type="scientific">Laccaria bicolor (strain S238N-H82 / ATCC MYA-4686)</name>
    <name type="common">Bicoloured deceiver</name>
    <name type="synonym">Laccaria laccata var. bicolor</name>
    <dbReference type="NCBI Taxonomy" id="486041"/>
    <lineage>
        <taxon>Eukaryota</taxon>
        <taxon>Fungi</taxon>
        <taxon>Dikarya</taxon>
        <taxon>Basidiomycota</taxon>
        <taxon>Agaricomycotina</taxon>
        <taxon>Agaricomycetes</taxon>
        <taxon>Agaricomycetidae</taxon>
        <taxon>Agaricales</taxon>
        <taxon>Agaricineae</taxon>
        <taxon>Hydnangiaceae</taxon>
        <taxon>Laccaria</taxon>
    </lineage>
</organism>
<evidence type="ECO:0000313" key="3">
    <source>
        <dbReference type="Proteomes" id="UP000001194"/>
    </source>
</evidence>
<evidence type="ECO:0000256" key="1">
    <source>
        <dbReference type="SAM" id="MobiDB-lite"/>
    </source>
</evidence>